<dbReference type="EMBL" id="VIEB01000510">
    <property type="protein sequence ID" value="TQD88426.1"/>
    <property type="molecule type" value="Genomic_DNA"/>
</dbReference>
<evidence type="ECO:0000256" key="4">
    <source>
        <dbReference type="ARBA" id="ARBA00022525"/>
    </source>
</evidence>
<comment type="similarity">
    <text evidence="2 8">Belongs to the glycosyl hydrolase 28 family.</text>
</comment>
<organism evidence="10 11">
    <name type="scientific">Malus baccata</name>
    <name type="common">Siberian crab apple</name>
    <name type="synonym">Pyrus baccata</name>
    <dbReference type="NCBI Taxonomy" id="106549"/>
    <lineage>
        <taxon>Eukaryota</taxon>
        <taxon>Viridiplantae</taxon>
        <taxon>Streptophyta</taxon>
        <taxon>Embryophyta</taxon>
        <taxon>Tracheophyta</taxon>
        <taxon>Spermatophyta</taxon>
        <taxon>Magnoliopsida</taxon>
        <taxon>eudicotyledons</taxon>
        <taxon>Gunneridae</taxon>
        <taxon>Pentapetalae</taxon>
        <taxon>rosids</taxon>
        <taxon>fabids</taxon>
        <taxon>Rosales</taxon>
        <taxon>Rosaceae</taxon>
        <taxon>Amygdaloideae</taxon>
        <taxon>Maleae</taxon>
        <taxon>Malus</taxon>
    </lineage>
</organism>
<evidence type="ECO:0000256" key="3">
    <source>
        <dbReference type="ARBA" id="ARBA00022512"/>
    </source>
</evidence>
<dbReference type="InterPro" id="IPR000743">
    <property type="entry name" value="Glyco_hydro_28"/>
</dbReference>
<keyword evidence="3" id="KW-0134">Cell wall</keyword>
<evidence type="ECO:0000256" key="9">
    <source>
        <dbReference type="SAM" id="Phobius"/>
    </source>
</evidence>
<evidence type="ECO:0000313" key="10">
    <source>
        <dbReference type="EMBL" id="TQD88426.1"/>
    </source>
</evidence>
<keyword evidence="6 8" id="KW-0326">Glycosidase</keyword>
<comment type="caution">
    <text evidence="10">The sequence shown here is derived from an EMBL/GenBank/DDBJ whole genome shotgun (WGS) entry which is preliminary data.</text>
</comment>
<proteinExistence type="inferred from homology"/>
<sequence length="245" mass="26785">MYGARIKTWQGGSGYARNIHFQHIHLREAKNPIIIDQFYCNGRHDCKNSDLHLVSFLFLFIATSSFGIGYGENGTYNVFDFGASGDGVVDDSQAWQRACGTPGSSQALSIPQGKTYLLNPLRFLGPCKSNNVQIQVDGNIVVLPILMYGQRRANLDAGYASKTVGSLGQGEADDRVEQVHVQHCTFTNTQNSARIKTWKAIKMSDVTYTGFHGTSASEQAITLDCDIVGCTNIVMDHVNLTSAVP</sequence>
<dbReference type="GO" id="GO:0004650">
    <property type="term" value="F:polygalacturonase activity"/>
    <property type="evidence" value="ECO:0007669"/>
    <property type="project" value="InterPro"/>
</dbReference>
<dbReference type="Proteomes" id="UP000315295">
    <property type="component" value="Unassembled WGS sequence"/>
</dbReference>
<keyword evidence="9" id="KW-0472">Membrane</keyword>
<keyword evidence="9" id="KW-1133">Transmembrane helix</keyword>
<accession>A0A540LPL2</accession>
<keyword evidence="4" id="KW-0964">Secreted</keyword>
<evidence type="ECO:0000313" key="11">
    <source>
        <dbReference type="Proteomes" id="UP000315295"/>
    </source>
</evidence>
<evidence type="ECO:0000256" key="6">
    <source>
        <dbReference type="ARBA" id="ARBA00023295"/>
    </source>
</evidence>
<dbReference type="SUPFAM" id="SSF51126">
    <property type="entry name" value="Pectin lyase-like"/>
    <property type="match status" value="3"/>
</dbReference>
<dbReference type="GO" id="GO:0071555">
    <property type="term" value="P:cell wall organization"/>
    <property type="evidence" value="ECO:0007669"/>
    <property type="project" value="UniProtKB-KW"/>
</dbReference>
<reference evidence="10 11" key="1">
    <citation type="journal article" date="2019" name="G3 (Bethesda)">
        <title>Sequencing of a Wild Apple (Malus baccata) Genome Unravels the Differences Between Cultivated and Wild Apple Species Regarding Disease Resistance and Cold Tolerance.</title>
        <authorList>
            <person name="Chen X."/>
        </authorList>
    </citation>
    <scope>NUCLEOTIDE SEQUENCE [LARGE SCALE GENOMIC DNA]</scope>
    <source>
        <strain evidence="11">cv. Shandingzi</strain>
        <tissue evidence="10">Leaves</tissue>
    </source>
</reference>
<dbReference type="Gene3D" id="2.160.20.10">
    <property type="entry name" value="Single-stranded right-handed beta-helix, Pectin lyase-like"/>
    <property type="match status" value="4"/>
</dbReference>
<evidence type="ECO:0000256" key="8">
    <source>
        <dbReference type="RuleBase" id="RU361169"/>
    </source>
</evidence>
<keyword evidence="9" id="KW-0812">Transmembrane</keyword>
<name>A0A540LPL2_MALBA</name>
<keyword evidence="11" id="KW-1185">Reference proteome</keyword>
<dbReference type="Pfam" id="PF00295">
    <property type="entry name" value="Glyco_hydro_28"/>
    <property type="match status" value="2"/>
</dbReference>
<dbReference type="PANTHER" id="PTHR31375">
    <property type="match status" value="1"/>
</dbReference>
<keyword evidence="7" id="KW-0961">Cell wall biogenesis/degradation</keyword>
<evidence type="ECO:0000256" key="2">
    <source>
        <dbReference type="ARBA" id="ARBA00008834"/>
    </source>
</evidence>
<keyword evidence="5 8" id="KW-0378">Hydrolase</keyword>
<dbReference type="GO" id="GO:0005975">
    <property type="term" value="P:carbohydrate metabolic process"/>
    <property type="evidence" value="ECO:0007669"/>
    <property type="project" value="InterPro"/>
</dbReference>
<evidence type="ECO:0008006" key="12">
    <source>
        <dbReference type="Google" id="ProtNLM"/>
    </source>
</evidence>
<gene>
    <name evidence="10" type="ORF">C1H46_026022</name>
</gene>
<protein>
    <recommendedName>
        <fullName evidence="12">Pectate lyase superfamily protein domain-containing protein</fullName>
    </recommendedName>
</protein>
<dbReference type="InterPro" id="IPR011050">
    <property type="entry name" value="Pectin_lyase_fold/virulence"/>
</dbReference>
<evidence type="ECO:0000256" key="1">
    <source>
        <dbReference type="ARBA" id="ARBA00004191"/>
    </source>
</evidence>
<comment type="subcellular location">
    <subcellularLocation>
        <location evidence="1">Secreted</location>
        <location evidence="1">Cell wall</location>
    </subcellularLocation>
</comment>
<evidence type="ECO:0000256" key="7">
    <source>
        <dbReference type="ARBA" id="ARBA00023316"/>
    </source>
</evidence>
<evidence type="ECO:0000256" key="5">
    <source>
        <dbReference type="ARBA" id="ARBA00022801"/>
    </source>
</evidence>
<dbReference type="AlphaFoldDB" id="A0A540LPL2"/>
<dbReference type="InterPro" id="IPR012334">
    <property type="entry name" value="Pectin_lyas_fold"/>
</dbReference>
<feature type="transmembrane region" description="Helical" evidence="9">
    <location>
        <begin position="51"/>
        <end position="71"/>
    </location>
</feature>